<feature type="compositionally biased region" description="Polar residues" evidence="1">
    <location>
        <begin position="47"/>
        <end position="66"/>
    </location>
</feature>
<protein>
    <submittedName>
        <fullName evidence="3">Uncharacterized protein</fullName>
    </submittedName>
</protein>
<evidence type="ECO:0000256" key="2">
    <source>
        <dbReference type="SAM" id="Phobius"/>
    </source>
</evidence>
<dbReference type="RefSeq" id="WP_269309808.1">
    <property type="nucleotide sequence ID" value="NZ_CP098242.1"/>
</dbReference>
<dbReference type="Proteomes" id="UP001156215">
    <property type="component" value="Chromosome"/>
</dbReference>
<feature type="transmembrane region" description="Helical" evidence="2">
    <location>
        <begin position="18"/>
        <end position="35"/>
    </location>
</feature>
<gene>
    <name evidence="3" type="ORF">NB640_03650</name>
</gene>
<dbReference type="KEGG" id="ovb:NB640_03650"/>
<dbReference type="EMBL" id="CP098242">
    <property type="protein sequence ID" value="WAW10759.1"/>
    <property type="molecule type" value="Genomic_DNA"/>
</dbReference>
<feature type="region of interest" description="Disordered" evidence="1">
    <location>
        <begin position="46"/>
        <end position="78"/>
    </location>
</feature>
<evidence type="ECO:0000313" key="3">
    <source>
        <dbReference type="EMBL" id="WAW10759.1"/>
    </source>
</evidence>
<evidence type="ECO:0000313" key="4">
    <source>
        <dbReference type="Proteomes" id="UP001156215"/>
    </source>
</evidence>
<keyword evidence="2" id="KW-0472">Membrane</keyword>
<reference evidence="3" key="1">
    <citation type="journal article" date="2022" name="Front. Microbiol.">
        <title>New perspectives on an old grouping: The genomic and phenotypic variability of Oxalobacter formigenes and the implications for calcium oxalate stone prevention.</title>
        <authorList>
            <person name="Chmiel J.A."/>
            <person name="Carr C."/>
            <person name="Stuivenberg G.A."/>
            <person name="Venema R."/>
            <person name="Chanyi R.M."/>
            <person name="Al K.F."/>
            <person name="Giguere D."/>
            <person name="Say H."/>
            <person name="Akouris P.P."/>
            <person name="Dominguez Romero S.A."/>
            <person name="Kwong A."/>
            <person name="Tai V."/>
            <person name="Koval S.F."/>
            <person name="Razvi H."/>
            <person name="Bjazevic J."/>
            <person name="Burton J.P."/>
        </authorList>
    </citation>
    <scope>NUCLEOTIDE SEQUENCE</scope>
    <source>
        <strain evidence="3">WoOx3</strain>
    </source>
</reference>
<dbReference type="AlphaFoldDB" id="A0A9E9LXN5"/>
<name>A0A9E9LXN5_9BURK</name>
<evidence type="ECO:0000256" key="1">
    <source>
        <dbReference type="SAM" id="MobiDB-lite"/>
    </source>
</evidence>
<proteinExistence type="predicted"/>
<keyword evidence="2" id="KW-1133">Transmembrane helix</keyword>
<organism evidence="3 4">
    <name type="scientific">Oxalobacter vibrioformis</name>
    <dbReference type="NCBI Taxonomy" id="933080"/>
    <lineage>
        <taxon>Bacteria</taxon>
        <taxon>Pseudomonadati</taxon>
        <taxon>Pseudomonadota</taxon>
        <taxon>Betaproteobacteria</taxon>
        <taxon>Burkholderiales</taxon>
        <taxon>Oxalobacteraceae</taxon>
        <taxon>Oxalobacter</taxon>
    </lineage>
</organism>
<keyword evidence="4" id="KW-1185">Reference proteome</keyword>
<sequence length="78" mass="8550">MSTPNPCEFRKQSPFQKIGKLLVVCCFLVAAYYGYNAHKETEAAQANEASFKSNRNPVPDNATPSLKSAGEKGDTKPR</sequence>
<feature type="compositionally biased region" description="Basic and acidic residues" evidence="1">
    <location>
        <begin position="69"/>
        <end position="78"/>
    </location>
</feature>
<keyword evidence="2" id="KW-0812">Transmembrane</keyword>
<accession>A0A9E9LXN5</accession>